<feature type="signal peptide" evidence="5">
    <location>
        <begin position="1"/>
        <end position="36"/>
    </location>
</feature>
<feature type="compositionally biased region" description="Polar residues" evidence="4">
    <location>
        <begin position="372"/>
        <end position="430"/>
    </location>
</feature>
<feature type="compositionally biased region" description="Polar residues" evidence="4">
    <location>
        <begin position="621"/>
        <end position="634"/>
    </location>
</feature>
<feature type="region of interest" description="Disordered" evidence="4">
    <location>
        <begin position="2973"/>
        <end position="3042"/>
    </location>
</feature>
<feature type="compositionally biased region" description="Acidic residues" evidence="4">
    <location>
        <begin position="3217"/>
        <end position="3226"/>
    </location>
</feature>
<dbReference type="PROSITE" id="PS50184">
    <property type="entry name" value="VWFC_2"/>
    <property type="match status" value="2"/>
</dbReference>
<dbReference type="GO" id="GO:0005576">
    <property type="term" value="C:extracellular region"/>
    <property type="evidence" value="ECO:0007669"/>
    <property type="project" value="UniProtKB-SubCell"/>
</dbReference>
<evidence type="ECO:0000256" key="3">
    <source>
        <dbReference type="ARBA" id="ARBA00022729"/>
    </source>
</evidence>
<feature type="compositionally biased region" description="Polar residues" evidence="4">
    <location>
        <begin position="869"/>
        <end position="884"/>
    </location>
</feature>
<feature type="compositionally biased region" description="Polar residues" evidence="4">
    <location>
        <begin position="2795"/>
        <end position="2809"/>
    </location>
</feature>
<feature type="compositionally biased region" description="Low complexity" evidence="4">
    <location>
        <begin position="3128"/>
        <end position="3138"/>
    </location>
</feature>
<feature type="compositionally biased region" description="Polar residues" evidence="4">
    <location>
        <begin position="1170"/>
        <end position="1184"/>
    </location>
</feature>
<feature type="compositionally biased region" description="Polar residues" evidence="4">
    <location>
        <begin position="656"/>
        <end position="685"/>
    </location>
</feature>
<feature type="compositionally biased region" description="Polar residues" evidence="4">
    <location>
        <begin position="1769"/>
        <end position="1787"/>
    </location>
</feature>
<dbReference type="PANTHER" id="PTHR46698:SF3">
    <property type="entry name" value="TENECTIN ISOFORM 1-RELATED"/>
    <property type="match status" value="1"/>
</dbReference>
<feature type="compositionally biased region" description="Basic and acidic residues" evidence="4">
    <location>
        <begin position="547"/>
        <end position="556"/>
    </location>
</feature>
<accession>A0A8R2BBK6</accession>
<feature type="region of interest" description="Disordered" evidence="4">
    <location>
        <begin position="2336"/>
        <end position="2385"/>
    </location>
</feature>
<feature type="compositionally biased region" description="Polar residues" evidence="4">
    <location>
        <begin position="1495"/>
        <end position="1504"/>
    </location>
</feature>
<feature type="compositionally biased region" description="Basic and acidic residues" evidence="4">
    <location>
        <begin position="1257"/>
        <end position="1268"/>
    </location>
</feature>
<feature type="compositionally biased region" description="Polar residues" evidence="4">
    <location>
        <begin position="1719"/>
        <end position="1736"/>
    </location>
</feature>
<feature type="region of interest" description="Disordered" evidence="4">
    <location>
        <begin position="2546"/>
        <end position="2598"/>
    </location>
</feature>
<feature type="compositionally biased region" description="Polar residues" evidence="4">
    <location>
        <begin position="844"/>
        <end position="861"/>
    </location>
</feature>
<keyword evidence="3 5" id="KW-0732">Signal</keyword>
<evidence type="ECO:0000313" key="7">
    <source>
        <dbReference type="EnsemblMetazoa" id="XP_008190014.1"/>
    </source>
</evidence>
<reference evidence="8" key="1">
    <citation type="submission" date="2010-06" db="EMBL/GenBank/DDBJ databases">
        <authorList>
            <person name="Jiang H."/>
            <person name="Abraham K."/>
            <person name="Ali S."/>
            <person name="Alsbrooks S.L."/>
            <person name="Anim B.N."/>
            <person name="Anosike U.S."/>
            <person name="Attaway T."/>
            <person name="Bandaranaike D.P."/>
            <person name="Battles P.K."/>
            <person name="Bell S.N."/>
            <person name="Bell A.V."/>
            <person name="Beltran B."/>
            <person name="Bickham C."/>
            <person name="Bustamante Y."/>
            <person name="Caleb T."/>
            <person name="Canada A."/>
            <person name="Cardenas V."/>
            <person name="Carter K."/>
            <person name="Chacko J."/>
            <person name="Chandrabose M.N."/>
            <person name="Chavez D."/>
            <person name="Chavez A."/>
            <person name="Chen L."/>
            <person name="Chu H.-S."/>
            <person name="Claassen K.J."/>
            <person name="Cockrell R."/>
            <person name="Collins M."/>
            <person name="Cooper J.A."/>
            <person name="Cree A."/>
            <person name="Curry S.M."/>
            <person name="Da Y."/>
            <person name="Dao M.D."/>
            <person name="Das B."/>
            <person name="Davila M.-L."/>
            <person name="Davy-Carroll L."/>
            <person name="Denson S."/>
            <person name="Dinh H."/>
            <person name="Ebong V.E."/>
            <person name="Edwards J.R."/>
            <person name="Egan A."/>
            <person name="El-Daye J."/>
            <person name="Escobedo L."/>
            <person name="Fernandez S."/>
            <person name="Fernando P.R."/>
            <person name="Flagg N."/>
            <person name="Forbes L.D."/>
            <person name="Fowler R.G."/>
            <person name="Fu Q."/>
            <person name="Gabisi R.A."/>
            <person name="Ganer J."/>
            <person name="Garbino Pronczuk A."/>
            <person name="Garcia R.M."/>
            <person name="Garner T."/>
            <person name="Garrett T.E."/>
            <person name="Gonzalez D.A."/>
            <person name="Hamid H."/>
            <person name="Hawkins E.S."/>
            <person name="Hirani K."/>
            <person name="Hogues M.E."/>
            <person name="Hollins B."/>
            <person name="Hsiao C.-H."/>
            <person name="Jabil R."/>
            <person name="James M.L."/>
            <person name="Jhangiani S.N."/>
            <person name="Johnson B."/>
            <person name="Johnson Q."/>
            <person name="Joshi V."/>
            <person name="Kalu J.B."/>
            <person name="Kam C."/>
            <person name="Kashfia A."/>
            <person name="Keebler J."/>
            <person name="Kisamo H."/>
            <person name="Kovar C.L."/>
            <person name="Lago L.A."/>
            <person name="Lai C.-Y."/>
            <person name="Laidlaw J."/>
            <person name="Lara F."/>
            <person name="Le T.-K."/>
            <person name="Lee S.L."/>
            <person name="Legall F.H."/>
            <person name="Lemon S.J."/>
            <person name="Lewis L.R."/>
            <person name="Li B."/>
            <person name="Liu Y."/>
            <person name="Liu Y.-S."/>
            <person name="Lopez J."/>
            <person name="Lozado R.J."/>
            <person name="Lu J."/>
            <person name="Madu R.C."/>
            <person name="Maheshwari M."/>
            <person name="Maheshwari R."/>
            <person name="Malloy K."/>
            <person name="Martinez E."/>
            <person name="Mathew T."/>
            <person name="Mercado I.C."/>
            <person name="Mercado C."/>
            <person name="Meyer B."/>
            <person name="Montgomery K."/>
            <person name="Morgan M.B."/>
            <person name="Munidasa M."/>
            <person name="Nazareth L.V."/>
            <person name="Nelson J."/>
            <person name="Ng B.M."/>
            <person name="Nguyen N.B."/>
            <person name="Nguyen P.Q."/>
            <person name="Nguyen T."/>
            <person name="Obregon M."/>
            <person name="Okwuonu G.O."/>
            <person name="Onwere C.G."/>
            <person name="Orozco G."/>
            <person name="Parra A."/>
            <person name="Patel S."/>
            <person name="Patil S."/>
            <person name="Perez A."/>
            <person name="Perez Y."/>
            <person name="Pham C."/>
            <person name="Primus E.L."/>
            <person name="Pu L.-L."/>
            <person name="Puazo M."/>
            <person name="Qin X."/>
            <person name="Quiroz J.B."/>
            <person name="Reese J."/>
            <person name="Richards S."/>
            <person name="Rives C.M."/>
            <person name="Robberts R."/>
            <person name="Ruiz S.J."/>
            <person name="Ruiz M.J."/>
            <person name="Santibanez J."/>
            <person name="Schneider B.W."/>
            <person name="Sisson I."/>
            <person name="Smith M."/>
            <person name="Sodergren E."/>
            <person name="Song X.-Z."/>
            <person name="Song B.B."/>
            <person name="Summersgill H."/>
            <person name="Thelus R."/>
            <person name="Thornton R.D."/>
            <person name="Trejos Z.Y."/>
            <person name="Usmani K."/>
            <person name="Vattathil S."/>
            <person name="Villasana D."/>
            <person name="Walker D.L."/>
            <person name="Wang S."/>
            <person name="Wang K."/>
            <person name="White C.S."/>
            <person name="Williams A.C."/>
            <person name="Williamson J."/>
            <person name="Wilson K."/>
            <person name="Woghiren I.O."/>
            <person name="Woodworth J.R."/>
            <person name="Worley K.C."/>
            <person name="Wright R.A."/>
            <person name="Wu W."/>
            <person name="Young L."/>
            <person name="Zhang L."/>
            <person name="Zhang J."/>
            <person name="Zhu Y."/>
            <person name="Muzny D.M."/>
            <person name="Weinstock G."/>
            <person name="Gibbs R.A."/>
        </authorList>
    </citation>
    <scope>NUCLEOTIDE SEQUENCE [LARGE SCALE GENOMIC DNA]</scope>
    <source>
        <strain evidence="8">LSR1</strain>
    </source>
</reference>
<feature type="compositionally biased region" description="Polar residues" evidence="4">
    <location>
        <begin position="557"/>
        <end position="571"/>
    </location>
</feature>
<feature type="compositionally biased region" description="Polar residues" evidence="4">
    <location>
        <begin position="1519"/>
        <end position="1534"/>
    </location>
</feature>
<feature type="compositionally biased region" description="Polar residues" evidence="4">
    <location>
        <begin position="3190"/>
        <end position="3213"/>
    </location>
</feature>
<feature type="compositionally biased region" description="Polar residues" evidence="4">
    <location>
        <begin position="1624"/>
        <end position="1636"/>
    </location>
</feature>
<feature type="compositionally biased region" description="Basic and acidic residues" evidence="4">
    <location>
        <begin position="2641"/>
        <end position="2665"/>
    </location>
</feature>
<feature type="region of interest" description="Disordered" evidence="4">
    <location>
        <begin position="2279"/>
        <end position="2316"/>
    </location>
</feature>
<evidence type="ECO:0000313" key="8">
    <source>
        <dbReference type="Proteomes" id="UP000007819"/>
    </source>
</evidence>
<feature type="compositionally biased region" description="Polar residues" evidence="4">
    <location>
        <begin position="1694"/>
        <end position="1712"/>
    </location>
</feature>
<evidence type="ECO:0000256" key="5">
    <source>
        <dbReference type="SAM" id="SignalP"/>
    </source>
</evidence>
<feature type="compositionally biased region" description="Polar residues" evidence="4">
    <location>
        <begin position="1120"/>
        <end position="1134"/>
    </location>
</feature>
<feature type="compositionally biased region" description="Polar residues" evidence="4">
    <location>
        <begin position="725"/>
        <end position="761"/>
    </location>
</feature>
<feature type="compositionally biased region" description="Polar residues" evidence="4">
    <location>
        <begin position="594"/>
        <end position="608"/>
    </location>
</feature>
<dbReference type="Proteomes" id="UP000007819">
    <property type="component" value="Chromosome A1"/>
</dbReference>
<evidence type="ECO:0000256" key="1">
    <source>
        <dbReference type="ARBA" id="ARBA00004613"/>
    </source>
</evidence>
<feature type="compositionally biased region" description="Polar residues" evidence="4">
    <location>
        <begin position="919"/>
        <end position="934"/>
    </location>
</feature>
<dbReference type="SMART" id="SM00214">
    <property type="entry name" value="VWC"/>
    <property type="match status" value="5"/>
</dbReference>
<feature type="compositionally biased region" description="Polar residues" evidence="4">
    <location>
        <begin position="1394"/>
        <end position="1411"/>
    </location>
</feature>
<feature type="compositionally biased region" description="Polar residues" evidence="4">
    <location>
        <begin position="1307"/>
        <end position="1348"/>
    </location>
</feature>
<feature type="compositionally biased region" description="Polar residues" evidence="4">
    <location>
        <begin position="1070"/>
        <end position="1084"/>
    </location>
</feature>
<dbReference type="InterPro" id="IPR052424">
    <property type="entry name" value="Kielin_Chordin-BMP_Reg"/>
</dbReference>
<feature type="compositionally biased region" description="Polar residues" evidence="4">
    <location>
        <begin position="771"/>
        <end position="784"/>
    </location>
</feature>
<feature type="chain" id="PRO_5035727543" description="VWFC domain-containing protein" evidence="5">
    <location>
        <begin position="37"/>
        <end position="3388"/>
    </location>
</feature>
<feature type="compositionally biased region" description="Polar residues" evidence="4">
    <location>
        <begin position="2973"/>
        <end position="2984"/>
    </location>
</feature>
<keyword evidence="2" id="KW-0964">Secreted</keyword>
<feature type="compositionally biased region" description="Polar residues" evidence="4">
    <location>
        <begin position="1271"/>
        <end position="1284"/>
    </location>
</feature>
<feature type="compositionally biased region" description="Polar residues" evidence="4">
    <location>
        <begin position="1653"/>
        <end position="1662"/>
    </location>
</feature>
<sequence length="3388" mass="365748">MQLDMALGSAAPTSFQHRCGVTAALILVVCVALTKSAPTTYDEIEAKRTDLADYFNDPNGCYYNYQHYEEGDRIVTNEPCLNCTCHNRMLMCYLRVCPFSKAIGQDCTVQKSPDQCCPTISCPEVGSDVTVPVHLLTSSTTPTPTTTTEIGWHDNYGCMMDENEFFPDGAQVPPNPKKPCELCYCIRNRTACIMQECTLHVEGCRPVYHEGVCCPVRYDCDYESEKSTTSAPQITGGLVFSTTSAPFDCRVNEETYRDGESIAMVSEKPCEHCYCMRGDIVCAVQDCGEPLRGKDCTPETPPAGQCCPTSYQCANETNSSYDTSTLQPMSLSDSDENEAEKFPLNEDVYNKLGESQPSSEQDDGNDVESDDTTAASPDNHNASGETNILPNSDNANKLNEGNKQETASAAPNLINQENSVGTESGQANFDSTEKPDEPTSTNEAQPTKLPSSDPSSNENDILSTTQSVSNKNDDVKVDLENNSNEIPDNNSIQDGIASNLPVASTENSVESGTQSYNVQDKPQEDITTENIAVFEKGPIESNDNDQTPEKHSDTKPQTETASNGNENPTKIENQDSAHSDILSPTEIPKVVNEPTEQNKPMVESTSGAEKQLETDKIAAEQINQDSPQSENVSPTDVPKVENESTEQNKPVVPGSSGASNQPESDNTAVEQNNPDSPQSENSYTTEIPKLENEPIDQNKPVVDSTLGAENQPGSDKTPVDENKQDSSQSENVSPTEFPNVVNNPTEQNKPVVDSTSGAENQSETDRIPVEQINQDSAQSVNVSPTDVPKVENEPTEQNNLVVDNASGGEHQPESDKTPVDQNKQDSPQSENVSPTEIPKVVNEPTEQNKPVVGSTSGVENQSESDKTPSEQINQDSPQSENVSPTDVPKVSDEPTEQNKPEVGSTSGAENQSESDKTPSEQINQDSPQSENVSPTDVPKVADEPTEQNKPEVGSISGAENQSESDKTPVEQINQDTPQSENVSPTEIPKVVNEPTDQNKPVVGSTSGAENQSESDKTPAEQINQDSPQSENVSPTDVPKVADETNEQNKPVVDSTSGAENQSESDKTPAEQINQDIPQSENVSPTEVPKVADETNDQNKPVVDSTSGAENQSESDKTPAEQINQDSPQSENVSPTDVPKVADEPTEQNKPVVGSTSGAENQSESDKTPAEQINQDSPQSENVSPTDVPKVADESTEQNKPVVGSTSGVENQSESDKTPVEQINQDTPQSENVSSTEIPKVVNEPTEQNKPVVDGTSEAEKQPETDRIPVEQINQDNLQAENVPTTDVPKVENEPTEQNKPVVDITSGAENQPESNKTPIDQNNQDSSQAENVSPTEFPNVVNDPTEQNKPVVDSTLEAENQPEFDNTAVDQNNPVSSQAGNLSPTEIPKVVNDPTEQNKPAVDSSTGAENQQESDKTPAEQINQDSPQSENVSPTGVPNIENESTGQNKPAVDSTLGAEDQSESDKTPVGQNNQDSLQTDYISPTDVPKVENEPTEQNKPTVDSSMGAENHQESDKTSAEQINQDSAQSVNVSPTDVPKVENEPTEQNNLVVDNASGAEHQPESDKTPVDQNKQESPQSENFIPTDIPKIENEPTEQNKPLVDSTLGAANQPNSDETPVDKNNQDSSQSENVSPTEITMVANDPTEQIRPAVDSSSDTQNLPESDKTPVEQINQDSPETENLSSTEIPKVVNEPTEQNKPLVDSTSGEQNQPESDKTTVEQINLDSPQTENVSSTDVPKVENEPIEQNKPVVDSTLGGQNQPESDKTPVEQNNQGSPQSENTYSTEIPSKPYDIQSENIVPENSPIQPVSPVASENNAATEQPNEDNNIFIMSPTSPPLFSDNQIKGEESTSISNINNTSDKYSSTEKDEDKTVEVLKPSADDKPSFSDTTDKVNILPTSHTETVTEGQNVVPQANDEYNENSINIKPVDNKVNSDVVTESPVNSNENVPVIAEHNDNKFGSNNPVNLEPAVTPMTGINYDVNTEVINHGVSVDDPSSHENQPVDEHSGEEDESPPNADSVDHQITLLQTETPTESEASTNKYPSSSDEHANDVTTYSPQLQIADNNIPVQPQVINPSDPITTQDETKTPNDLPSNGSPNQSADSYVPTEINGVQNSEAPTEFPVLFDSNDEQSISTQAPAQNNEYENATPHEQSQDENVNEIVDQTAVYPDAPSDDTNNLVTSTAPNLNNVDNVTPSSDKIETGLNSQISDEKPIKDTNGDVLVESATIQAISGSVDNADNLMTTNSYADVVPSTDIPTSQMVENGSPVNPSIAVETNVNNDRPENVVPQLSSNEESTQYNAGDESTNSPIQESPNMNIINNVEVSTNVPYKLEGPNEINQDSNTESELYATQSPTENNILNANPIVDEKPSESPQNADKPFVSKTPDYVIDITTTGYSESSNTPESIITNEPVDSVNEVTTSNVDKNSDVVTEQYENVQPGVPGEGSCLIDFVTYAHKAEVPKSNPCHEKCECLNSIVTCTSVNCPPAPPQHRNCIPLHPGNESWCCPTYMCEGGIEGMLFDSHNQLGSPQLISTVVLEDKPGEVNDEKTHTDEDISSTSNPQTSQEYNTLAPSQLDSNSNINSEDSVGVTDVPAHTEIPYKPIEDVVSTDGESDAAVTAVNLGTIDNTKPVSSDPSLENEKPAYSDKTEEYEKPEENNKPTESDQLTENNKPTEINQAIENQKPIENSEADSTTTSYVTDDQSITNKPETINNIEEQNLLVNTVNESQDQVPSTQVPENYEPAVTNVIPASDQNQPEQNSESDVSIAATTYKPSGSVLDQQQVDTDNKASEGFNNPSINDDSNQKPANEVMDLPVNEVDPLEVGTQMPTVVADEKPMVSDNNVGGLRPTSIDDIISSVYLVKDAVKNSLETSSKPTETLEQQPGLFEEDNQPTIVPENSPQYEYTNEPPTTVSSVNGAPESQQTDTINEISPEIPTATMDSNISPSTENVADAVVGATQIPNILPQSEVNSADQGVSTDLPSNHPGVETAVDDNKTPLESPTTQRLPSSGEQDLTNNNGLETPSDQILPHGQNAVEPNTNSSLPELAVVVDDNKTPEVSSPSSEQHGVHVEDTAVVDKPVAEEKPDDVNSQITPDSDVPAGVPSQVAVTGRPEASTPDNNDNRFSDPSSSSFRPPVQGGNVNNHYNGHPRPETGGAVHIPLDTETPTFNPSTNAPLANYPKKPSYTPIPQSTWTQKPFHQESTSEATLQPDQGFPDEYEDENEASYGSGTCRYGGKIYVSAQQVPRDDPCDFCFCFRGDIICLQQSCPPPIFGCYQENIQGFCCPRYECPVAQTTSVNVTTSTTSTTTVVPPHFFANAYRGAARRTGCLIHGHAYRVGEDVGIASGPCLECICGADGKMKCDPKPCSPEPLLRKMMAEAIDQKRR</sequence>
<dbReference type="GeneID" id="100162489"/>
<feature type="compositionally biased region" description="Basic and acidic residues" evidence="4">
    <location>
        <begin position="939"/>
        <end position="949"/>
    </location>
</feature>
<feature type="compositionally biased region" description="Polar residues" evidence="4">
    <location>
        <begin position="2026"/>
        <end position="2046"/>
    </location>
</feature>
<feature type="compositionally biased region" description="Polar residues" evidence="4">
    <location>
        <begin position="1220"/>
        <end position="1236"/>
    </location>
</feature>
<feature type="compositionally biased region" description="Polar residues" evidence="4">
    <location>
        <begin position="1569"/>
        <end position="1582"/>
    </location>
</feature>
<feature type="compositionally biased region" description="Polar residues" evidence="4">
    <location>
        <begin position="3167"/>
        <end position="3178"/>
    </location>
</feature>
<proteinExistence type="predicted"/>
<feature type="compositionally biased region" description="Polar residues" evidence="4">
    <location>
        <begin position="1420"/>
        <end position="1448"/>
    </location>
</feature>
<feature type="compositionally biased region" description="Polar residues" evidence="4">
    <location>
        <begin position="1368"/>
        <end position="1384"/>
    </location>
</feature>
<feature type="compositionally biased region" description="Polar residues" evidence="4">
    <location>
        <begin position="2339"/>
        <end position="2363"/>
    </location>
</feature>
<feature type="compositionally biased region" description="Polar residues" evidence="4">
    <location>
        <begin position="318"/>
        <end position="332"/>
    </location>
</feature>
<feature type="compositionally biased region" description="Polar residues" evidence="4">
    <location>
        <begin position="2693"/>
        <end position="2704"/>
    </location>
</feature>
<feature type="compositionally biased region" description="Basic and acidic residues" evidence="4">
    <location>
        <begin position="2546"/>
        <end position="2556"/>
    </location>
</feature>
<feature type="region of interest" description="Disordered" evidence="4">
    <location>
        <begin position="318"/>
        <end position="1873"/>
    </location>
</feature>
<dbReference type="OrthoDB" id="10068079at2759"/>
<feature type="compositionally biased region" description="Polar residues" evidence="4">
    <location>
        <begin position="2290"/>
        <end position="2316"/>
    </location>
</feature>
<feature type="compositionally biased region" description="Basic and acidic residues" evidence="4">
    <location>
        <begin position="1996"/>
        <end position="2007"/>
    </location>
</feature>
<protein>
    <recommendedName>
        <fullName evidence="6">VWFC domain-containing protein</fullName>
    </recommendedName>
</protein>
<feature type="compositionally biased region" description="Low complexity" evidence="4">
    <location>
        <begin position="1850"/>
        <end position="1860"/>
    </location>
</feature>
<comment type="subcellular location">
    <subcellularLocation>
        <location evidence="1">Secreted</location>
    </subcellularLocation>
</comment>
<dbReference type="Gene3D" id="2.10.70.10">
    <property type="entry name" value="Complement Module, domain 1"/>
    <property type="match status" value="1"/>
</dbReference>
<feature type="compositionally biased region" description="Polar residues" evidence="4">
    <location>
        <begin position="1469"/>
        <end position="1482"/>
    </location>
</feature>
<feature type="compositionally biased region" description="Basic and acidic residues" evidence="4">
    <location>
        <begin position="1864"/>
        <end position="1873"/>
    </location>
</feature>
<feature type="domain" description="VWFC" evidence="6">
    <location>
        <begin position="3232"/>
        <end position="3293"/>
    </location>
</feature>
<dbReference type="PANTHER" id="PTHR46698">
    <property type="entry name" value="CROSSVEINLESS 2"/>
    <property type="match status" value="1"/>
</dbReference>
<feature type="region of interest" description="Disordered" evidence="4">
    <location>
        <begin position="2622"/>
        <end position="2704"/>
    </location>
</feature>
<feature type="compositionally biased region" description="Polar residues" evidence="4">
    <location>
        <begin position="2559"/>
        <end position="2588"/>
    </location>
</feature>
<dbReference type="InterPro" id="IPR001007">
    <property type="entry name" value="VWF_dom"/>
</dbReference>
<name>A0A8R2BBK6_ACYPI</name>
<feature type="region of interest" description="Disordered" evidence="4">
    <location>
        <begin position="1990"/>
        <end position="2107"/>
    </location>
</feature>
<dbReference type="EnsemblMetazoa" id="XM_008191792.3">
    <property type="protein sequence ID" value="XP_008190014.1"/>
    <property type="gene ID" value="LOC100162489"/>
</dbReference>
<feature type="compositionally biased region" description="Basic and acidic residues" evidence="4">
    <location>
        <begin position="889"/>
        <end position="899"/>
    </location>
</feature>
<evidence type="ECO:0000256" key="4">
    <source>
        <dbReference type="SAM" id="MobiDB-lite"/>
    </source>
</evidence>
<feature type="domain" description="VWFC" evidence="6">
    <location>
        <begin position="249"/>
        <end position="314"/>
    </location>
</feature>
<feature type="compositionally biased region" description="Polar residues" evidence="4">
    <location>
        <begin position="1607"/>
        <end position="1617"/>
    </location>
</feature>
<feature type="compositionally biased region" description="Polar residues" evidence="4">
    <location>
        <begin position="819"/>
        <end position="834"/>
    </location>
</feature>
<feature type="compositionally biased region" description="Polar residues" evidence="4">
    <location>
        <begin position="2666"/>
        <end position="2683"/>
    </location>
</feature>
<feature type="compositionally biased region" description="Polar residues" evidence="4">
    <location>
        <begin position="970"/>
        <end position="984"/>
    </location>
</feature>
<keyword evidence="8" id="KW-1185">Reference proteome</keyword>
<feature type="compositionally biased region" description="Polar residues" evidence="4">
    <location>
        <begin position="1020"/>
        <end position="1034"/>
    </location>
</feature>
<organism evidence="7 8">
    <name type="scientific">Acyrthosiphon pisum</name>
    <name type="common">Pea aphid</name>
    <dbReference type="NCBI Taxonomy" id="7029"/>
    <lineage>
        <taxon>Eukaryota</taxon>
        <taxon>Metazoa</taxon>
        <taxon>Ecdysozoa</taxon>
        <taxon>Arthropoda</taxon>
        <taxon>Hexapoda</taxon>
        <taxon>Insecta</taxon>
        <taxon>Pterygota</taxon>
        <taxon>Neoptera</taxon>
        <taxon>Paraneoptera</taxon>
        <taxon>Hemiptera</taxon>
        <taxon>Sternorrhyncha</taxon>
        <taxon>Aphidomorpha</taxon>
        <taxon>Aphidoidea</taxon>
        <taxon>Aphididae</taxon>
        <taxon>Macrosiphini</taxon>
        <taxon>Acyrthosiphon</taxon>
    </lineage>
</organism>
<evidence type="ECO:0000256" key="2">
    <source>
        <dbReference type="ARBA" id="ARBA00022525"/>
    </source>
</evidence>
<feature type="compositionally biased region" description="Polar residues" evidence="4">
    <location>
        <begin position="2627"/>
        <end position="2639"/>
    </location>
</feature>
<feature type="compositionally biased region" description="Polar residues" evidence="4">
    <location>
        <begin position="438"/>
        <end position="470"/>
    </location>
</feature>
<feature type="compositionally biased region" description="Polar residues" evidence="4">
    <location>
        <begin position="480"/>
        <end position="493"/>
    </location>
</feature>
<feature type="compositionally biased region" description="Polar residues" evidence="4">
    <location>
        <begin position="1670"/>
        <end position="1686"/>
    </location>
</feature>
<feature type="compositionally biased region" description="Polar residues" evidence="4">
    <location>
        <begin position="2053"/>
        <end position="2104"/>
    </location>
</feature>
<feature type="compositionally biased region" description="Acidic residues" evidence="4">
    <location>
        <begin position="360"/>
        <end position="371"/>
    </location>
</feature>
<feature type="compositionally biased region" description="Polar residues" evidence="4">
    <location>
        <begin position="3000"/>
        <end position="3028"/>
    </location>
</feature>
<feature type="region of interest" description="Disordered" evidence="4">
    <location>
        <begin position="2790"/>
        <end position="2811"/>
    </location>
</feature>
<evidence type="ECO:0000259" key="6">
    <source>
        <dbReference type="PROSITE" id="PS50184"/>
    </source>
</evidence>
<feature type="compositionally biased region" description="Polar residues" evidence="4">
    <location>
        <begin position="994"/>
        <end position="1011"/>
    </location>
</feature>
<dbReference type="SUPFAM" id="SSF57603">
    <property type="entry name" value="FnI-like domain"/>
    <property type="match status" value="4"/>
</dbReference>
<feature type="compositionally biased region" description="Polar residues" evidence="4">
    <location>
        <begin position="1813"/>
        <end position="1827"/>
    </location>
</feature>
<feature type="region of interest" description="Disordered" evidence="4">
    <location>
        <begin position="3085"/>
        <end position="3226"/>
    </location>
</feature>
<feature type="compositionally biased region" description="Polar residues" evidence="4">
    <location>
        <begin position="501"/>
        <end position="520"/>
    </location>
</feature>
<dbReference type="RefSeq" id="XP_008190014.1">
    <property type="nucleotide sequence ID" value="XM_008191792.2"/>
</dbReference>
<reference evidence="7" key="2">
    <citation type="submission" date="2022-06" db="UniProtKB">
        <authorList>
            <consortium name="EnsemblMetazoa"/>
        </authorList>
    </citation>
    <scope>IDENTIFICATION</scope>
</reference>